<dbReference type="InterPro" id="IPR002110">
    <property type="entry name" value="Ankyrin_rpt"/>
</dbReference>
<dbReference type="PROSITE" id="PS50088">
    <property type="entry name" value="ANK_REPEAT"/>
    <property type="match status" value="2"/>
</dbReference>
<feature type="compositionally biased region" description="Gly residues" evidence="4">
    <location>
        <begin position="252"/>
        <end position="275"/>
    </location>
</feature>
<reference evidence="5 6" key="1">
    <citation type="journal article" date="2022" name="G3 (Bethesda)">
        <title>Enemy or ally: a genomic approach to elucidate the lifestyle of Phyllosticta citrichinaensis.</title>
        <authorList>
            <person name="Buijs V.A."/>
            <person name="Groenewald J.Z."/>
            <person name="Haridas S."/>
            <person name="LaButti K.M."/>
            <person name="Lipzen A."/>
            <person name="Martin F.M."/>
            <person name="Barry K."/>
            <person name="Grigoriev I.V."/>
            <person name="Crous P.W."/>
            <person name="Seidl M.F."/>
        </authorList>
    </citation>
    <scope>NUCLEOTIDE SEQUENCE [LARGE SCALE GENOMIC DNA]</scope>
    <source>
        <strain evidence="5 6">CBS 129764</strain>
    </source>
</reference>
<dbReference type="SMART" id="SM00248">
    <property type="entry name" value="ANK"/>
    <property type="match status" value="3"/>
</dbReference>
<dbReference type="Proteomes" id="UP001456524">
    <property type="component" value="Unassembled WGS sequence"/>
</dbReference>
<accession>A0ABR1XG08</accession>
<dbReference type="InterPro" id="IPR036770">
    <property type="entry name" value="Ankyrin_rpt-contain_sf"/>
</dbReference>
<feature type="region of interest" description="Disordered" evidence="4">
    <location>
        <begin position="234"/>
        <end position="291"/>
    </location>
</feature>
<dbReference type="PROSITE" id="PS50297">
    <property type="entry name" value="ANK_REP_REGION"/>
    <property type="match status" value="2"/>
</dbReference>
<evidence type="ECO:0000313" key="6">
    <source>
        <dbReference type="Proteomes" id="UP001456524"/>
    </source>
</evidence>
<dbReference type="SUPFAM" id="SSF48403">
    <property type="entry name" value="Ankyrin repeat"/>
    <property type="match status" value="1"/>
</dbReference>
<evidence type="ECO:0000256" key="3">
    <source>
        <dbReference type="PROSITE-ProRule" id="PRU00023"/>
    </source>
</evidence>
<evidence type="ECO:0000256" key="2">
    <source>
        <dbReference type="ARBA" id="ARBA00023043"/>
    </source>
</evidence>
<feature type="repeat" description="ANK" evidence="3">
    <location>
        <begin position="143"/>
        <end position="175"/>
    </location>
</feature>
<feature type="compositionally biased region" description="Polar residues" evidence="4">
    <location>
        <begin position="366"/>
        <end position="380"/>
    </location>
</feature>
<evidence type="ECO:0000256" key="4">
    <source>
        <dbReference type="SAM" id="MobiDB-lite"/>
    </source>
</evidence>
<keyword evidence="6" id="KW-1185">Reference proteome</keyword>
<evidence type="ECO:0000313" key="5">
    <source>
        <dbReference type="EMBL" id="KAK8153113.1"/>
    </source>
</evidence>
<proteinExistence type="predicted"/>
<dbReference type="PANTHER" id="PTHR24166">
    <property type="entry name" value="ROLLING PEBBLES, ISOFORM B"/>
    <property type="match status" value="1"/>
</dbReference>
<evidence type="ECO:0000256" key="1">
    <source>
        <dbReference type="ARBA" id="ARBA00022737"/>
    </source>
</evidence>
<protein>
    <submittedName>
        <fullName evidence="5">Ankyrin repeat-containing domain protein</fullName>
    </submittedName>
</protein>
<name>A0ABR1XG08_9PEZI</name>
<keyword evidence="1" id="KW-0677">Repeat</keyword>
<dbReference type="PANTHER" id="PTHR24166:SF48">
    <property type="entry name" value="PROTEIN VAPYRIN"/>
    <property type="match status" value="1"/>
</dbReference>
<organism evidence="5 6">
    <name type="scientific">Phyllosticta citrichinensis</name>
    <dbReference type="NCBI Taxonomy" id="1130410"/>
    <lineage>
        <taxon>Eukaryota</taxon>
        <taxon>Fungi</taxon>
        <taxon>Dikarya</taxon>
        <taxon>Ascomycota</taxon>
        <taxon>Pezizomycotina</taxon>
        <taxon>Dothideomycetes</taxon>
        <taxon>Dothideomycetes incertae sedis</taxon>
        <taxon>Botryosphaeriales</taxon>
        <taxon>Phyllostictaceae</taxon>
        <taxon>Phyllosticta</taxon>
    </lineage>
</organism>
<feature type="repeat" description="ANK" evidence="3">
    <location>
        <begin position="39"/>
        <end position="71"/>
    </location>
</feature>
<feature type="compositionally biased region" description="Pro residues" evidence="4">
    <location>
        <begin position="345"/>
        <end position="361"/>
    </location>
</feature>
<dbReference type="Gene3D" id="1.25.40.20">
    <property type="entry name" value="Ankyrin repeat-containing domain"/>
    <property type="match status" value="1"/>
</dbReference>
<comment type="caution">
    <text evidence="5">The sequence shown here is derived from an EMBL/GenBank/DDBJ whole genome shotgun (WGS) entry which is preliminary data.</text>
</comment>
<feature type="region of interest" description="Disordered" evidence="4">
    <location>
        <begin position="335"/>
        <end position="424"/>
    </location>
</feature>
<dbReference type="Pfam" id="PF12796">
    <property type="entry name" value="Ank_2"/>
    <property type="match status" value="2"/>
</dbReference>
<gene>
    <name evidence="5" type="ORF">IWX90DRAFT_445384</name>
</gene>
<dbReference type="InterPro" id="IPR050889">
    <property type="entry name" value="Dendritic_Spine_Reg/Scaffold"/>
</dbReference>
<feature type="compositionally biased region" description="Low complexity" evidence="4">
    <location>
        <begin position="237"/>
        <end position="251"/>
    </location>
</feature>
<keyword evidence="2 3" id="KW-0040">ANK repeat</keyword>
<dbReference type="EMBL" id="JBBWUH010000013">
    <property type="protein sequence ID" value="KAK8153113.1"/>
    <property type="molecule type" value="Genomic_DNA"/>
</dbReference>
<sequence length="424" mass="43959">MIDVAIRLRRAIHRNDLLLVRRIVRNNPRALQNPDFANKSNTSLHLAAKHGFLDIAAFLIDIGHENDGISRNTDHETPLMLAAAHEQVEVGKLLIARFPQCVPYTNKNGMDALMQASLHGASALLPTLFSAPYPCSPHAHDNDGNTALHHASAAGELKCLRLLLQAGASPHAVNAYAWTPISYSRTKDAKIYFEELVAELERRKDDSRREEVAAQQRVLRAKAGMAGGVRLVTQADSEGSPSGVAGSPSGVAGNGGGISPSSGAGGGGGGGGGINITGTPLPVRSSPREEHRRLMDALPPLRTSVDQAREFSNMAASTSSFSSSSLLATNNANTAAAASSINKQMPPPPPPALDKPLPPPGGVSAEQRSAGSGWSPTTTVSSSAGASGRPMTPKGGGGGGGTPTTTTGRADWIGGGFGPVRSRE</sequence>